<evidence type="ECO:0000313" key="3">
    <source>
        <dbReference type="Proteomes" id="UP000035682"/>
    </source>
</evidence>
<evidence type="ECO:0000313" key="2">
    <source>
        <dbReference type="EMBL" id="CEF70852.1"/>
    </source>
</evidence>
<dbReference type="OrthoDB" id="6144703at2759"/>
<dbReference type="InterPro" id="IPR000242">
    <property type="entry name" value="PTP_cat"/>
</dbReference>
<protein>
    <submittedName>
        <fullName evidence="2 4">Receptor-type tyrosine-protein phosphatase delta</fullName>
    </submittedName>
</protein>
<dbReference type="CTD" id="36383232"/>
<keyword evidence="3" id="KW-1185">Reference proteome</keyword>
<name>A0A090LRP4_STRRB</name>
<dbReference type="GeneID" id="36383232"/>
<dbReference type="EMBL" id="LN609530">
    <property type="protein sequence ID" value="CEF70852.1"/>
    <property type="molecule type" value="Genomic_DNA"/>
</dbReference>
<dbReference type="RefSeq" id="XP_024510048.1">
    <property type="nucleotide sequence ID" value="XM_024644495.1"/>
</dbReference>
<dbReference type="PANTHER" id="PTHR19134:SF561">
    <property type="entry name" value="PROTEIN TYROSINE PHOSPHATASE 36E, ISOFORM A"/>
    <property type="match status" value="1"/>
</dbReference>
<dbReference type="CDD" id="cd00047">
    <property type="entry name" value="PTPc"/>
    <property type="match status" value="1"/>
</dbReference>
<dbReference type="STRING" id="34506.A0A090LRP4"/>
<dbReference type="Proteomes" id="UP000035682">
    <property type="component" value="Unplaced"/>
</dbReference>
<keyword evidence="2" id="KW-0675">Receptor</keyword>
<accession>A0A090LRP4</accession>
<dbReference type="Gene3D" id="3.90.190.10">
    <property type="entry name" value="Protein tyrosine phosphatase superfamily"/>
    <property type="match status" value="1"/>
</dbReference>
<reference evidence="2 3" key="1">
    <citation type="submission" date="2014-09" db="EMBL/GenBank/DDBJ databases">
        <authorList>
            <person name="Martin A.A."/>
        </authorList>
    </citation>
    <scope>NUCLEOTIDE SEQUENCE</scope>
    <source>
        <strain evidence="3">ED321</strain>
        <strain evidence="2">ED321 Heterogonic</strain>
    </source>
</reference>
<feature type="domain" description="Tyrosine-protein phosphatase" evidence="1">
    <location>
        <begin position="392"/>
        <end position="568"/>
    </location>
</feature>
<dbReference type="PRINTS" id="PR00700">
    <property type="entry name" value="PRTYPHPHTASE"/>
</dbReference>
<dbReference type="InterPro" id="IPR029021">
    <property type="entry name" value="Prot-tyrosine_phosphatase-like"/>
</dbReference>
<organism evidence="2">
    <name type="scientific">Strongyloides ratti</name>
    <name type="common">Parasitic roundworm</name>
    <dbReference type="NCBI Taxonomy" id="34506"/>
    <lineage>
        <taxon>Eukaryota</taxon>
        <taxon>Metazoa</taxon>
        <taxon>Ecdysozoa</taxon>
        <taxon>Nematoda</taxon>
        <taxon>Chromadorea</taxon>
        <taxon>Rhabditida</taxon>
        <taxon>Tylenchina</taxon>
        <taxon>Panagrolaimomorpha</taxon>
        <taxon>Strongyloidoidea</taxon>
        <taxon>Strongyloididae</taxon>
        <taxon>Strongyloides</taxon>
    </lineage>
</organism>
<dbReference type="InterPro" id="IPR050348">
    <property type="entry name" value="Protein-Tyr_Phosphatase"/>
</dbReference>
<proteinExistence type="predicted"/>
<evidence type="ECO:0000313" key="4">
    <source>
        <dbReference type="WBParaSite" id="SRAE_X000018200.1"/>
    </source>
</evidence>
<dbReference type="SUPFAM" id="SSF52799">
    <property type="entry name" value="(Phosphotyrosine protein) phosphatases II"/>
    <property type="match status" value="1"/>
</dbReference>
<dbReference type="AlphaFoldDB" id="A0A090LRP4"/>
<gene>
    <name evidence="2 4 5" type="ORF">SRAE_X000018200</name>
</gene>
<dbReference type="WormBase" id="SRAE_X000018200">
    <property type="protein sequence ID" value="SRP06071"/>
    <property type="gene ID" value="WBGene00265738"/>
</dbReference>
<dbReference type="SMART" id="SM00194">
    <property type="entry name" value="PTPc"/>
    <property type="match status" value="1"/>
</dbReference>
<dbReference type="WBParaSite" id="SRAE_X000018200.1">
    <property type="protein sequence ID" value="SRAE_X000018200.1"/>
    <property type="gene ID" value="WBGene00265738"/>
</dbReference>
<dbReference type="Pfam" id="PF00102">
    <property type="entry name" value="Y_phosphatase"/>
    <property type="match status" value="1"/>
</dbReference>
<dbReference type="PANTHER" id="PTHR19134">
    <property type="entry name" value="RECEPTOR-TYPE TYROSINE-PROTEIN PHOSPHATASE"/>
    <property type="match status" value="1"/>
</dbReference>
<reference evidence="4" key="2">
    <citation type="submission" date="2020-12" db="UniProtKB">
        <authorList>
            <consortium name="WormBaseParasite"/>
        </authorList>
    </citation>
    <scope>IDENTIFICATION</scope>
</reference>
<dbReference type="GO" id="GO:0004725">
    <property type="term" value="F:protein tyrosine phosphatase activity"/>
    <property type="evidence" value="ECO:0007669"/>
    <property type="project" value="InterPro"/>
</dbReference>
<sequence>MKSFDSFYLFPLCMGKDRNNEDNKKSPYFVSPKKSQTLNCIYDERSPTNEIITTQSENIYNNNSNIPINITNSKSLTNLNNYLKYKNEPVLTIVKFNSKMLCKSSSTTDKSLKNYNDIIYKSHSPSRISNYYRLPTYKSINNFISEVDVNLMLQLTTEENAALEERECDSISPLPKIKHKRLSYRHRKGTSSLELPITPSTSNISLKVPISSSHDDIRKYPQSLSSTASVSPAVSRSASIRRVSKFGSVLSLTVPKAFSDFKRKSISEISLVFDVLKGNASIKESTNFDEILHPERVCNSTGDLSNSRKKGRKLKRWESYTINHMQKQMVIVQEEKAMHLAPTEPIDASKFVAYVTERRKKRILFKGEYLMIMRSLKADKCKVDVASSMPSDRNPYPDTLPYDNNRVILKTLPNDENSHYCNASYVNSWVREKAYVVTQAVKTKSASAEFWRLVWELGSNCIVMLTKVFDFMRVMCLQYWPVDKFKFGQIEVETLETKTYAHFVIRTFRLRTFDERSGEEIRIVKHFHFTEWELDSFPYISAFIELRRRVRQFVDKNKVDAPIIVHCR</sequence>
<dbReference type="PROSITE" id="PS50055">
    <property type="entry name" value="TYR_PHOSPHATASE_PTP"/>
    <property type="match status" value="1"/>
</dbReference>
<evidence type="ECO:0000313" key="5">
    <source>
        <dbReference type="WormBase" id="SRAE_X000018200"/>
    </source>
</evidence>
<evidence type="ECO:0000259" key="1">
    <source>
        <dbReference type="PROSITE" id="PS50055"/>
    </source>
</evidence>